<feature type="region of interest" description="Disordered" evidence="1">
    <location>
        <begin position="209"/>
        <end position="253"/>
    </location>
</feature>
<feature type="compositionally biased region" description="Low complexity" evidence="1">
    <location>
        <begin position="634"/>
        <end position="648"/>
    </location>
</feature>
<proteinExistence type="predicted"/>
<keyword evidence="2" id="KW-0812">Transmembrane</keyword>
<organism evidence="3 4">
    <name type="scientific">Periconia digitata</name>
    <dbReference type="NCBI Taxonomy" id="1303443"/>
    <lineage>
        <taxon>Eukaryota</taxon>
        <taxon>Fungi</taxon>
        <taxon>Dikarya</taxon>
        <taxon>Ascomycota</taxon>
        <taxon>Pezizomycotina</taxon>
        <taxon>Dothideomycetes</taxon>
        <taxon>Pleosporomycetidae</taxon>
        <taxon>Pleosporales</taxon>
        <taxon>Massarineae</taxon>
        <taxon>Periconiaceae</taxon>
        <taxon>Periconia</taxon>
    </lineage>
</organism>
<feature type="transmembrane region" description="Helical" evidence="2">
    <location>
        <begin position="986"/>
        <end position="1008"/>
    </location>
</feature>
<reference evidence="3" key="1">
    <citation type="submission" date="2023-01" db="EMBL/GenBank/DDBJ databases">
        <authorList>
            <person name="Van Ghelder C."/>
            <person name="Rancurel C."/>
        </authorList>
    </citation>
    <scope>NUCLEOTIDE SEQUENCE</scope>
    <source>
        <strain evidence="3">CNCM I-4278</strain>
    </source>
</reference>
<feature type="compositionally biased region" description="Basic and acidic residues" evidence="1">
    <location>
        <begin position="42"/>
        <end position="54"/>
    </location>
</feature>
<evidence type="ECO:0000256" key="2">
    <source>
        <dbReference type="SAM" id="Phobius"/>
    </source>
</evidence>
<feature type="region of interest" description="Disordered" evidence="1">
    <location>
        <begin position="551"/>
        <end position="570"/>
    </location>
</feature>
<sequence length="1103" mass="124701">MGAKTLWPLSSFPASVASHTLTLFVNIKSGVSDCHASMEHQDGANDEFRSDTGAEQHTVARVSSDDRDQKEDERSNSHENRTETGEANIADGKETRIEESEDETIKQQAGSKTEPRATLIDNNSRSSRKREHVEQNVETLETKPLKPPNSSLEQIQRATWAFQNIEGIEAAQVPLPSSKTSSLMSVQASTETRPPLGTSLEDLELRPEDIPLPSRKKPNPFLNWMAGSAPTKSRNKGRKKQEPTPESHSNAEEVENYRNNVNRLANHFAYFNSVATTETRHGHWISQIVFYDRLEHEQHHSPMRNEPWPNQAYAPSYAEFYGTLRTVHDNCQQRLILVEDLTPSSVDLLGATFDIPPHVFEEHLDRSGYRETRENHKSASAWNARSSAQGYSSVTWYRPVLPLFSLDAKFRAKLIKNRSPQVPCPLEGCEQHNVSLSTTGNIWRHYIDLCPEPGDYHKDSETEYPVGWEERATVWSRDIDGCKFVIILLDPLPVVVGKQGKISAWRREGLIPMGNQWIIKEEGNYKSYRARPSRNREQYVVDWTQQSSLPTHFEGRPSSPPIHHGPNPTFHNPQTTGADVDPAEIPFTATALRRRATTGASNVKSTSPVDRGQDPRAFHDPPLVPPPPPPMPAPSASAMPRARSRSIPSVDQEAVLVRDHGAFVPYDLIKARSSSSARNDATFVTKHMRAYIESLQIPKSTLEEFELFMQVPMKGKEPHYDPFHALFRAIHDDSHSLVDIIRISLQRIRQDTLNIELMQERVTFWRALLHRLNFNLGELDQNLRAFVQFINEPESHTSQAMLPSEKLAEDTRQTLRSCMDLIDRSSGSLLSEMQIVDSQRSIAEAESVSKLTELAFVFIPLSFVASLFSMQVHELGDGVPLYQFVLVAIGFVVVAYAVRLSIRSSHLIEYKKNIFDQIREDTDIRNNKPIPTHKFLGWLASNSRAAISKHTIAFVAISAPAILSFAVIAAMVSPIILLWLRKIDKGFTIVMTVLLLLLDAILVAPILLRTSDKIEFNPQERLREMQQAHRINREKREKAKRRRKRKAGEDPEQVGADSSDSSQKDGQRGKPIRKLQKSDTAVSEAPPRIRIELRGQESRSRYS</sequence>
<evidence type="ECO:0000256" key="1">
    <source>
        <dbReference type="SAM" id="MobiDB-lite"/>
    </source>
</evidence>
<keyword evidence="2" id="KW-1133">Transmembrane helix</keyword>
<gene>
    <name evidence="3" type="ORF">PDIGIT_LOCUS6486</name>
</gene>
<comment type="caution">
    <text evidence="3">The sequence shown here is derived from an EMBL/GenBank/DDBJ whole genome shotgun (WGS) entry which is preliminary data.</text>
</comment>
<feature type="compositionally biased region" description="Basic and acidic residues" evidence="1">
    <location>
        <begin position="131"/>
        <end position="144"/>
    </location>
</feature>
<dbReference type="AlphaFoldDB" id="A0A9W4UFN8"/>
<dbReference type="EMBL" id="CAOQHR010000004">
    <property type="protein sequence ID" value="CAI6333448.1"/>
    <property type="molecule type" value="Genomic_DNA"/>
</dbReference>
<feature type="region of interest" description="Disordered" evidence="1">
    <location>
        <begin position="42"/>
        <end position="151"/>
    </location>
</feature>
<accession>A0A9W4UFN8</accession>
<feature type="region of interest" description="Disordered" evidence="1">
    <location>
        <begin position="1026"/>
        <end position="1103"/>
    </location>
</feature>
<feature type="compositionally biased region" description="Pro residues" evidence="1">
    <location>
        <begin position="622"/>
        <end position="633"/>
    </location>
</feature>
<name>A0A9W4UFN8_9PLEO</name>
<keyword evidence="2" id="KW-0472">Membrane</keyword>
<evidence type="ECO:0000313" key="3">
    <source>
        <dbReference type="EMBL" id="CAI6333448.1"/>
    </source>
</evidence>
<evidence type="ECO:0000313" key="4">
    <source>
        <dbReference type="Proteomes" id="UP001152607"/>
    </source>
</evidence>
<feature type="compositionally biased region" description="Basic and acidic residues" evidence="1">
    <location>
        <begin position="63"/>
        <end position="84"/>
    </location>
</feature>
<feature type="transmembrane region" description="Helical" evidence="2">
    <location>
        <begin position="881"/>
        <end position="902"/>
    </location>
</feature>
<feature type="compositionally biased region" description="Basic and acidic residues" evidence="1">
    <location>
        <begin position="240"/>
        <end position="251"/>
    </location>
</feature>
<protein>
    <submittedName>
        <fullName evidence="3">Uncharacterized protein</fullName>
    </submittedName>
</protein>
<dbReference type="OrthoDB" id="3231000at2759"/>
<feature type="transmembrane region" description="Helical" evidence="2">
    <location>
        <begin position="952"/>
        <end position="980"/>
    </location>
</feature>
<feature type="compositionally biased region" description="Basic residues" evidence="1">
    <location>
        <begin position="1030"/>
        <end position="1046"/>
    </location>
</feature>
<feature type="compositionally biased region" description="Basic and acidic residues" evidence="1">
    <location>
        <begin position="1087"/>
        <end position="1103"/>
    </location>
</feature>
<keyword evidence="4" id="KW-1185">Reference proteome</keyword>
<feature type="region of interest" description="Disordered" evidence="1">
    <location>
        <begin position="595"/>
        <end position="648"/>
    </location>
</feature>
<dbReference type="Gene3D" id="1.20.58.340">
    <property type="entry name" value="Magnesium transport protein CorA, transmembrane region"/>
    <property type="match status" value="1"/>
</dbReference>
<dbReference type="Proteomes" id="UP001152607">
    <property type="component" value="Unassembled WGS sequence"/>
</dbReference>